<feature type="compositionally biased region" description="Polar residues" evidence="1">
    <location>
        <begin position="105"/>
        <end position="137"/>
    </location>
</feature>
<dbReference type="EMBL" id="UHDK01000001">
    <property type="protein sequence ID" value="SUM33624.1"/>
    <property type="molecule type" value="Genomic_DNA"/>
</dbReference>
<dbReference type="Proteomes" id="UP000255277">
    <property type="component" value="Unassembled WGS sequence"/>
</dbReference>
<gene>
    <name evidence="2" type="ORF">NCTC12195_03090</name>
</gene>
<sequence>MVNISQLIKRISHKNSLKDQKTIPLILKNIYASQIVEEIRKERERKLLQKCQFKKALQQKRQQNNDNHEDSIQNAINEMYAKQAKHHLGESSLDDLNSYDESQKNGDSSSEETGYSSAESDIQNAENHSNNESTSLFNYEEIDLDNISDVHTANQPYQQIDESY</sequence>
<name>A0A380FKD8_STAGA</name>
<reference evidence="2 3" key="1">
    <citation type="submission" date="2018-06" db="EMBL/GenBank/DDBJ databases">
        <authorList>
            <consortium name="Pathogen Informatics"/>
            <person name="Doyle S."/>
        </authorList>
    </citation>
    <scope>NUCLEOTIDE SEQUENCE [LARGE SCALE GENOMIC DNA]</scope>
    <source>
        <strain evidence="2 3">NCTC12195</strain>
    </source>
</reference>
<feature type="region of interest" description="Disordered" evidence="1">
    <location>
        <begin position="57"/>
        <end position="137"/>
    </location>
</feature>
<organism evidence="2 3">
    <name type="scientific">Staphylococcus gallinarum</name>
    <dbReference type="NCBI Taxonomy" id="1293"/>
    <lineage>
        <taxon>Bacteria</taxon>
        <taxon>Bacillati</taxon>
        <taxon>Bacillota</taxon>
        <taxon>Bacilli</taxon>
        <taxon>Bacillales</taxon>
        <taxon>Staphylococcaceae</taxon>
        <taxon>Staphylococcus</taxon>
    </lineage>
</organism>
<evidence type="ECO:0000256" key="1">
    <source>
        <dbReference type="SAM" id="MobiDB-lite"/>
    </source>
</evidence>
<evidence type="ECO:0000313" key="3">
    <source>
        <dbReference type="Proteomes" id="UP000255277"/>
    </source>
</evidence>
<accession>A0A380FKD8</accession>
<dbReference type="AlphaFoldDB" id="A0A380FKD8"/>
<proteinExistence type="predicted"/>
<protein>
    <submittedName>
        <fullName evidence="2">DNA translocase FtsK</fullName>
    </submittedName>
</protein>
<evidence type="ECO:0000313" key="2">
    <source>
        <dbReference type="EMBL" id="SUM33624.1"/>
    </source>
</evidence>